<organism evidence="4 5">
    <name type="scientific">Necator americanus</name>
    <name type="common">Human hookworm</name>
    <dbReference type="NCBI Taxonomy" id="51031"/>
    <lineage>
        <taxon>Eukaryota</taxon>
        <taxon>Metazoa</taxon>
        <taxon>Ecdysozoa</taxon>
        <taxon>Nematoda</taxon>
        <taxon>Chromadorea</taxon>
        <taxon>Rhabditida</taxon>
        <taxon>Rhabditina</taxon>
        <taxon>Rhabditomorpha</taxon>
        <taxon>Strongyloidea</taxon>
        <taxon>Ancylostomatidae</taxon>
        <taxon>Bunostominae</taxon>
        <taxon>Necator</taxon>
    </lineage>
</organism>
<gene>
    <name evidence="4" type="primary">Necator_chrV.g20806</name>
    <name evidence="4" type="ORF">RB195_016013</name>
</gene>
<dbReference type="PROSITE" id="PS51670">
    <property type="entry name" value="SHKT"/>
    <property type="match status" value="6"/>
</dbReference>
<dbReference type="InterPro" id="IPR003582">
    <property type="entry name" value="ShKT_dom"/>
</dbReference>
<dbReference type="Gene3D" id="1.10.10.1940">
    <property type="match status" value="2"/>
</dbReference>
<evidence type="ECO:0000256" key="1">
    <source>
        <dbReference type="PROSITE-ProRule" id="PRU01005"/>
    </source>
</evidence>
<dbReference type="PANTHER" id="PTHR46219">
    <property type="entry name" value="PROTEIN CBG11138"/>
    <property type="match status" value="1"/>
</dbReference>
<protein>
    <recommendedName>
        <fullName evidence="3">ShKT domain-containing protein</fullName>
    </recommendedName>
</protein>
<feature type="compositionally biased region" description="Polar residues" evidence="2">
    <location>
        <begin position="387"/>
        <end position="401"/>
    </location>
</feature>
<feature type="compositionally biased region" description="Polar residues" evidence="2">
    <location>
        <begin position="94"/>
        <end position="135"/>
    </location>
</feature>
<name>A0ABR1E769_NECAM</name>
<proteinExistence type="predicted"/>
<evidence type="ECO:0000313" key="4">
    <source>
        <dbReference type="EMBL" id="KAK6758534.1"/>
    </source>
</evidence>
<feature type="region of interest" description="Disordered" evidence="2">
    <location>
        <begin position="387"/>
        <end position="407"/>
    </location>
</feature>
<feature type="compositionally biased region" description="Basic and acidic residues" evidence="2">
    <location>
        <begin position="35"/>
        <end position="48"/>
    </location>
</feature>
<feature type="domain" description="ShKT" evidence="3">
    <location>
        <begin position="122"/>
        <end position="162"/>
    </location>
</feature>
<feature type="compositionally biased region" description="Polar residues" evidence="2">
    <location>
        <begin position="167"/>
        <end position="208"/>
    </location>
</feature>
<feature type="region of interest" description="Disordered" evidence="2">
    <location>
        <begin position="312"/>
        <end position="345"/>
    </location>
</feature>
<dbReference type="Proteomes" id="UP001303046">
    <property type="component" value="Unassembled WGS sequence"/>
</dbReference>
<feature type="compositionally biased region" description="Polar residues" evidence="2">
    <location>
        <begin position="240"/>
        <end position="280"/>
    </location>
</feature>
<feature type="domain" description="ShKT" evidence="3">
    <location>
        <begin position="344"/>
        <end position="384"/>
    </location>
</feature>
<comment type="caution">
    <text evidence="4">The sequence shown here is derived from an EMBL/GenBank/DDBJ whole genome shotgun (WGS) entry which is preliminary data.</text>
</comment>
<dbReference type="Pfam" id="PF01549">
    <property type="entry name" value="ShK"/>
    <property type="match status" value="6"/>
</dbReference>
<feature type="domain" description="ShKT" evidence="3">
    <location>
        <begin position="195"/>
        <end position="235"/>
    </location>
</feature>
<accession>A0ABR1E769</accession>
<comment type="caution">
    <text evidence="1">Lacks conserved residue(s) required for the propagation of feature annotation.</text>
</comment>
<keyword evidence="5" id="KW-1185">Reference proteome</keyword>
<feature type="compositionally biased region" description="Polar residues" evidence="2">
    <location>
        <begin position="313"/>
        <end position="323"/>
    </location>
</feature>
<feature type="region of interest" description="Disordered" evidence="2">
    <location>
        <begin position="158"/>
        <end position="212"/>
    </location>
</feature>
<feature type="region of interest" description="Disordered" evidence="2">
    <location>
        <begin position="28"/>
        <end position="63"/>
    </location>
</feature>
<dbReference type="SMART" id="SM00254">
    <property type="entry name" value="ShKT"/>
    <property type="match status" value="6"/>
</dbReference>
<sequence length="451" mass="49272">MKEASDGQQPDCHFHSGLLVADYFRGGEEWPDEVTGSRENRQDGRQMDCVDQVNPKTGSSDCPQRAHLCNNPKYQALMAKECPKTCNKCKDSSTEPATTSSPNSRKPATSTQHPSPQTNSNCVDQVNPKTGSSDCPQRAHLCNNPKYQALMAKECPKTCNKCKDSSTEPATTSSPNSRKPATSTQHPSPQTNSNCVDQVNPKTGSSDCPQRAHLCNNPKYQALMAKECPKTCNKCKDSSTEPATTSSPNSRKPATSTQHPSPQTNSNCVDQVNPKTGSSDCPQRAHLCNNPKYQALMAKECPKTCNKCKDSSTEPATTSSPNSRKPAAAKPKQTNTNSARTSHCVDQVNPKTGFSDCPQRAYLCNNSKYQALMAKQCPKTCNKCRNSSANDTDKQPQTYNSDSHRAPKNCSDLINPHTGVSDCSMRKKLCNQPHYRSLMRQQCPKTCGFCS</sequence>
<evidence type="ECO:0000256" key="2">
    <source>
        <dbReference type="SAM" id="MobiDB-lite"/>
    </source>
</evidence>
<feature type="region of interest" description="Disordered" evidence="2">
    <location>
        <begin position="231"/>
        <end position="280"/>
    </location>
</feature>
<dbReference type="Gene3D" id="1.10.10.1870">
    <property type="entry name" value="ShTK domain-like"/>
    <property type="match status" value="4"/>
</dbReference>
<feature type="compositionally biased region" description="Polar residues" evidence="2">
    <location>
        <begin position="332"/>
        <end position="341"/>
    </location>
</feature>
<feature type="domain" description="ShKT" evidence="3">
    <location>
        <begin position="49"/>
        <end position="89"/>
    </location>
</feature>
<feature type="domain" description="ShKT" evidence="3">
    <location>
        <begin position="410"/>
        <end position="450"/>
    </location>
</feature>
<feature type="region of interest" description="Disordered" evidence="2">
    <location>
        <begin position="85"/>
        <end position="139"/>
    </location>
</feature>
<evidence type="ECO:0000259" key="3">
    <source>
        <dbReference type="PROSITE" id="PS51670"/>
    </source>
</evidence>
<dbReference type="PANTHER" id="PTHR46219:SF5">
    <property type="entry name" value="SHKT DOMAIN-CONTAINING PROTEIN"/>
    <property type="match status" value="1"/>
</dbReference>
<dbReference type="EMBL" id="JAVFWL010000005">
    <property type="protein sequence ID" value="KAK6758534.1"/>
    <property type="molecule type" value="Genomic_DNA"/>
</dbReference>
<reference evidence="4 5" key="1">
    <citation type="submission" date="2023-08" db="EMBL/GenBank/DDBJ databases">
        <title>A Necator americanus chromosomal reference genome.</title>
        <authorList>
            <person name="Ilik V."/>
            <person name="Petrzelkova K.J."/>
            <person name="Pardy F."/>
            <person name="Fuh T."/>
            <person name="Niatou-Singa F.S."/>
            <person name="Gouil Q."/>
            <person name="Baker L."/>
            <person name="Ritchie M.E."/>
            <person name="Jex A.R."/>
            <person name="Gazzola D."/>
            <person name="Li H."/>
            <person name="Toshio Fujiwara R."/>
            <person name="Zhan B."/>
            <person name="Aroian R.V."/>
            <person name="Pafco B."/>
            <person name="Schwarz E.M."/>
        </authorList>
    </citation>
    <scope>NUCLEOTIDE SEQUENCE [LARGE SCALE GENOMIC DNA]</scope>
    <source>
        <strain evidence="4 5">Aroian</strain>
        <tissue evidence="4">Whole animal</tissue>
    </source>
</reference>
<evidence type="ECO:0000313" key="5">
    <source>
        <dbReference type="Proteomes" id="UP001303046"/>
    </source>
</evidence>
<feature type="domain" description="ShKT" evidence="3">
    <location>
        <begin position="268"/>
        <end position="308"/>
    </location>
</feature>